<dbReference type="PANTHER" id="PTHR46910">
    <property type="entry name" value="TRANSCRIPTION FACTOR PDR1"/>
    <property type="match status" value="1"/>
</dbReference>
<name>A0A9P6LFZ9_9PEZI</name>
<reference evidence="3" key="1">
    <citation type="submission" date="2020-03" db="EMBL/GenBank/DDBJ databases">
        <authorList>
            <person name="He L."/>
        </authorList>
    </citation>
    <scope>NUCLEOTIDE SEQUENCE</scope>
    <source>
        <strain evidence="3">CkLH20</strain>
    </source>
</reference>
<dbReference type="InterPro" id="IPR007219">
    <property type="entry name" value="XnlR_reg_dom"/>
</dbReference>
<dbReference type="CDD" id="cd12148">
    <property type="entry name" value="fungal_TF_MHR"/>
    <property type="match status" value="1"/>
</dbReference>
<evidence type="ECO:0000313" key="3">
    <source>
        <dbReference type="EMBL" id="KAF9870902.1"/>
    </source>
</evidence>
<evidence type="ECO:0000259" key="2">
    <source>
        <dbReference type="SMART" id="SM00906"/>
    </source>
</evidence>
<protein>
    <recommendedName>
        <fullName evidence="2">Xylanolytic transcriptional activator regulatory domain-containing protein</fullName>
    </recommendedName>
</protein>
<dbReference type="GO" id="GO:0003700">
    <property type="term" value="F:DNA-binding transcription factor activity"/>
    <property type="evidence" value="ECO:0007669"/>
    <property type="project" value="InterPro"/>
</dbReference>
<gene>
    <name evidence="3" type="ORF">CkaCkLH20_11574</name>
</gene>
<dbReference type="Proteomes" id="UP000781932">
    <property type="component" value="Unassembled WGS sequence"/>
</dbReference>
<dbReference type="AlphaFoldDB" id="A0A9P6LFZ9"/>
<dbReference type="GeneID" id="62167362"/>
<dbReference type="SMART" id="SM00906">
    <property type="entry name" value="Fungal_trans"/>
    <property type="match status" value="1"/>
</dbReference>
<organism evidence="3 4">
    <name type="scientific">Colletotrichum karsti</name>
    <dbReference type="NCBI Taxonomy" id="1095194"/>
    <lineage>
        <taxon>Eukaryota</taxon>
        <taxon>Fungi</taxon>
        <taxon>Dikarya</taxon>
        <taxon>Ascomycota</taxon>
        <taxon>Pezizomycotina</taxon>
        <taxon>Sordariomycetes</taxon>
        <taxon>Hypocreomycetidae</taxon>
        <taxon>Glomerellales</taxon>
        <taxon>Glomerellaceae</taxon>
        <taxon>Colletotrichum</taxon>
        <taxon>Colletotrichum boninense species complex</taxon>
    </lineage>
</organism>
<dbReference type="RefSeq" id="XP_038740363.1">
    <property type="nucleotide sequence ID" value="XM_038894288.1"/>
</dbReference>
<keyword evidence="1" id="KW-0539">Nucleus</keyword>
<evidence type="ECO:0000256" key="1">
    <source>
        <dbReference type="ARBA" id="ARBA00023242"/>
    </source>
</evidence>
<dbReference type="OrthoDB" id="2123952at2759"/>
<dbReference type="Pfam" id="PF04082">
    <property type="entry name" value="Fungal_trans"/>
    <property type="match status" value="1"/>
</dbReference>
<feature type="domain" description="Xylanolytic transcriptional activator regulatory" evidence="2">
    <location>
        <begin position="88"/>
        <end position="161"/>
    </location>
</feature>
<comment type="caution">
    <text evidence="3">The sequence shown here is derived from an EMBL/GenBank/DDBJ whole genome shotgun (WGS) entry which is preliminary data.</text>
</comment>
<dbReference type="EMBL" id="JAATWM020000049">
    <property type="protein sequence ID" value="KAF9870902.1"/>
    <property type="molecule type" value="Genomic_DNA"/>
</dbReference>
<dbReference type="PANTHER" id="PTHR46910:SF25">
    <property type="entry name" value="ABC-TRANSPORTER-REGULATING TRANSCRIPTION FACTOR"/>
    <property type="match status" value="1"/>
</dbReference>
<dbReference type="InterPro" id="IPR050987">
    <property type="entry name" value="AtrR-like"/>
</dbReference>
<dbReference type="GO" id="GO:0006351">
    <property type="term" value="P:DNA-templated transcription"/>
    <property type="evidence" value="ECO:0007669"/>
    <property type="project" value="InterPro"/>
</dbReference>
<accession>A0A9P6LFZ9</accession>
<dbReference type="GO" id="GO:0008270">
    <property type="term" value="F:zinc ion binding"/>
    <property type="evidence" value="ECO:0007669"/>
    <property type="project" value="InterPro"/>
</dbReference>
<reference evidence="3" key="2">
    <citation type="submission" date="2020-11" db="EMBL/GenBank/DDBJ databases">
        <title>Whole genome sequencing of Colletotrichum sp.</title>
        <authorList>
            <person name="Li H."/>
        </authorList>
    </citation>
    <scope>NUCLEOTIDE SEQUENCE</scope>
    <source>
        <strain evidence="3">CkLH20</strain>
    </source>
</reference>
<keyword evidence="4" id="KW-1185">Reference proteome</keyword>
<sequence length="204" mass="22645">MALLGQQYSGNFDGGPAWWTSLNAILAIAQRRRVEEGVSTDNDVVWGYAANGLDTILDVLMRATQLMSVQALLVLAWFFLGTPNPQPSFMLVANAIRLAHSIGLHRKECGLSLSPIEKATRVNVFWFAFALDRELSLRTGRPPAQDFGDFQVDLPDPIAQQEFSTSSVTNTTFNVFYASSRLAIIQAKLYSKIPPSAQRHRMEV</sequence>
<evidence type="ECO:0000313" key="4">
    <source>
        <dbReference type="Proteomes" id="UP000781932"/>
    </source>
</evidence>
<proteinExistence type="predicted"/>
<dbReference type="GO" id="GO:0003677">
    <property type="term" value="F:DNA binding"/>
    <property type="evidence" value="ECO:0007669"/>
    <property type="project" value="InterPro"/>
</dbReference>